<feature type="region of interest" description="Disordered" evidence="1">
    <location>
        <begin position="417"/>
        <end position="462"/>
    </location>
</feature>
<evidence type="ECO:0000313" key="4">
    <source>
        <dbReference type="Proteomes" id="UP000093759"/>
    </source>
</evidence>
<dbReference type="Proteomes" id="UP000093759">
    <property type="component" value="Unassembled WGS sequence"/>
</dbReference>
<dbReference type="EMBL" id="LZMF01000137">
    <property type="protein sequence ID" value="OBK83694.1"/>
    <property type="molecule type" value="Genomic_DNA"/>
</dbReference>
<evidence type="ECO:0000256" key="1">
    <source>
        <dbReference type="SAM" id="MobiDB-lite"/>
    </source>
</evidence>
<dbReference type="InterPro" id="IPR003615">
    <property type="entry name" value="HNH_nuc"/>
</dbReference>
<feature type="compositionally biased region" description="Basic and acidic residues" evidence="1">
    <location>
        <begin position="440"/>
        <end position="450"/>
    </location>
</feature>
<evidence type="ECO:0000313" key="3">
    <source>
        <dbReference type="EMBL" id="OBK83694.1"/>
    </source>
</evidence>
<accession>A0A1A3TM41</accession>
<gene>
    <name evidence="3" type="ORF">A5648_11865</name>
</gene>
<evidence type="ECO:0000259" key="2">
    <source>
        <dbReference type="Pfam" id="PF02720"/>
    </source>
</evidence>
<dbReference type="Pfam" id="PF02720">
    <property type="entry name" value="DUF222"/>
    <property type="match status" value="1"/>
</dbReference>
<sequence>MCSNIREEATQVFDDLGVALDRALELPFDALTTPERLALLERCERLRRRLPAVEHPLINQLSEQADPDELGGKLPWALADRLRITRAEARRRIAAAADLGERRSLVGEPLPPVLPETAAAQRDGEMGHAAVEVIRDFWHQLPTDVDIETQARAEKHLAGLGREHRPEELAKLADRLTAQLNPDGKFSDADRARRQGLTLGNQDLDGMSPIKGWLSPEARASLDAVLARWAAPGMCNPDDDTPCRSGTPSQAAIDNDRRSVAQRNHDALAAMSADLLSSGKLGSHHGLPATVVVSVSLAELHAGAGKATTAGGTWLPLRDVIRLASDAHHYLRIYDGAKEVALYHAKRLANPGQRLVLYAKERGCTHPGCPVPALLTEVHHDNDYVRSRRTDIDDLTLRCGPHHRLLSDDGWRTRKRSDGVIETLPPAHLDRGQPRTNSYHHPDKLLRDSADGGGDDDDPEHP</sequence>
<dbReference type="InterPro" id="IPR003870">
    <property type="entry name" value="DUF222"/>
</dbReference>
<dbReference type="CDD" id="cd00085">
    <property type="entry name" value="HNHc"/>
    <property type="match status" value="1"/>
</dbReference>
<feature type="domain" description="DUF222" evidence="2">
    <location>
        <begin position="38"/>
        <end position="360"/>
    </location>
</feature>
<organism evidence="3 4">
    <name type="scientific">Mycolicibacter sinensis (strain JDM601)</name>
    <name type="common">Mycobacterium sinense</name>
    <dbReference type="NCBI Taxonomy" id="875328"/>
    <lineage>
        <taxon>Bacteria</taxon>
        <taxon>Bacillati</taxon>
        <taxon>Actinomycetota</taxon>
        <taxon>Actinomycetes</taxon>
        <taxon>Mycobacteriales</taxon>
        <taxon>Mycobacteriaceae</taxon>
        <taxon>Mycolicibacter</taxon>
    </lineage>
</organism>
<protein>
    <recommendedName>
        <fullName evidence="2">DUF222 domain-containing protein</fullName>
    </recommendedName>
</protein>
<dbReference type="RefSeq" id="WP_065026258.1">
    <property type="nucleotide sequence ID" value="NZ_LZMF01000137.1"/>
</dbReference>
<feature type="compositionally biased region" description="Acidic residues" evidence="1">
    <location>
        <begin position="453"/>
        <end position="462"/>
    </location>
</feature>
<comment type="caution">
    <text evidence="3">The sequence shown here is derived from an EMBL/GenBank/DDBJ whole genome shotgun (WGS) entry which is preliminary data.</text>
</comment>
<name>A0A1A3TM41_MYCSD</name>
<dbReference type="AlphaFoldDB" id="A0A1A3TM41"/>
<proteinExistence type="predicted"/>
<reference evidence="4" key="1">
    <citation type="submission" date="2016-06" db="EMBL/GenBank/DDBJ databases">
        <authorList>
            <person name="Sutton G."/>
            <person name="Brinkac L."/>
            <person name="Sanka R."/>
            <person name="Adams M."/>
            <person name="Lau E."/>
            <person name="Garcia-Basteiro A."/>
            <person name="Lopez-Varela E."/>
            <person name="Palencia S."/>
        </authorList>
    </citation>
    <scope>NUCLEOTIDE SEQUENCE [LARGE SCALE GENOMIC DNA]</scope>
    <source>
        <strain evidence="4">1274684.2</strain>
    </source>
</reference>